<accession>A0ABV4CB95</accession>
<comment type="caution">
    <text evidence="3">The sequence shown here is derived from an EMBL/GenBank/DDBJ whole genome shotgun (WGS) entry which is preliminary data.</text>
</comment>
<dbReference type="EMBL" id="JBGEHV010000003">
    <property type="protein sequence ID" value="MEY8038390.1"/>
    <property type="molecule type" value="Genomic_DNA"/>
</dbReference>
<evidence type="ECO:0000313" key="4">
    <source>
        <dbReference type="Proteomes" id="UP001564626"/>
    </source>
</evidence>
<keyword evidence="1" id="KW-0472">Membrane</keyword>
<keyword evidence="1" id="KW-1133">Transmembrane helix</keyword>
<name>A0ABV4CB95_9PSEU</name>
<feature type="transmembrane region" description="Helical" evidence="1">
    <location>
        <begin position="27"/>
        <end position="50"/>
    </location>
</feature>
<dbReference type="Proteomes" id="UP001564626">
    <property type="component" value="Unassembled WGS sequence"/>
</dbReference>
<dbReference type="SUPFAM" id="SSF48317">
    <property type="entry name" value="Acid phosphatase/Vanadium-dependent haloperoxidase"/>
    <property type="match status" value="1"/>
</dbReference>
<reference evidence="3 4" key="1">
    <citation type="submission" date="2024-08" db="EMBL/GenBank/DDBJ databases">
        <title>Genome mining of Saccharopolyspora cebuensis PGLac3 from Nigerian medicinal plant.</title>
        <authorList>
            <person name="Ezeobiora C.E."/>
            <person name="Igbokwe N.H."/>
            <person name="Amin D.H."/>
            <person name="Mendie U.E."/>
        </authorList>
    </citation>
    <scope>NUCLEOTIDE SEQUENCE [LARGE SCALE GENOMIC DNA]</scope>
    <source>
        <strain evidence="3 4">PGLac3</strain>
    </source>
</reference>
<dbReference type="Pfam" id="PF01569">
    <property type="entry name" value="PAP2"/>
    <property type="match status" value="1"/>
</dbReference>
<dbReference type="InterPro" id="IPR036938">
    <property type="entry name" value="PAP2/HPO_sf"/>
</dbReference>
<feature type="transmembrane region" description="Helical" evidence="1">
    <location>
        <begin position="57"/>
        <end position="74"/>
    </location>
</feature>
<dbReference type="Gene3D" id="1.20.144.10">
    <property type="entry name" value="Phosphatidic acid phosphatase type 2/haloperoxidase"/>
    <property type="match status" value="1"/>
</dbReference>
<evidence type="ECO:0000256" key="1">
    <source>
        <dbReference type="SAM" id="Phobius"/>
    </source>
</evidence>
<feature type="transmembrane region" description="Helical" evidence="1">
    <location>
        <begin position="94"/>
        <end position="113"/>
    </location>
</feature>
<proteinExistence type="predicted"/>
<dbReference type="InterPro" id="IPR000326">
    <property type="entry name" value="PAP2/HPO"/>
</dbReference>
<organism evidence="3 4">
    <name type="scientific">Saccharopolyspora cebuensis</name>
    <dbReference type="NCBI Taxonomy" id="418759"/>
    <lineage>
        <taxon>Bacteria</taxon>
        <taxon>Bacillati</taxon>
        <taxon>Actinomycetota</taxon>
        <taxon>Actinomycetes</taxon>
        <taxon>Pseudonocardiales</taxon>
        <taxon>Pseudonocardiaceae</taxon>
        <taxon>Saccharopolyspora</taxon>
    </lineage>
</organism>
<evidence type="ECO:0000313" key="3">
    <source>
        <dbReference type="EMBL" id="MEY8038390.1"/>
    </source>
</evidence>
<sequence length="168" mass="17036">MWTPVGQRVDGYWLGSLAEPGSFARELLGFSGDPVVLGALLVGVVLVAVVRGRFRDALSAAGVVVGTVVAARLLKVLLPRPEFDLVGATAHNSFPSGHVAAVAGLVVALLLVVPRGARWWCVAPGVVAVVLVAASTVLAGWHRPSDALGAVLVAGAVGRLAAGARSPL</sequence>
<dbReference type="RefSeq" id="WP_369774547.1">
    <property type="nucleotide sequence ID" value="NZ_JBGEHV010000003.1"/>
</dbReference>
<feature type="transmembrane region" description="Helical" evidence="1">
    <location>
        <begin position="120"/>
        <end position="141"/>
    </location>
</feature>
<protein>
    <submittedName>
        <fullName evidence="3">Phosphatase PAP2 family protein</fullName>
    </submittedName>
</protein>
<feature type="domain" description="Phosphatidic acid phosphatase type 2/haloperoxidase" evidence="2">
    <location>
        <begin position="89"/>
        <end position="161"/>
    </location>
</feature>
<evidence type="ECO:0000259" key="2">
    <source>
        <dbReference type="Pfam" id="PF01569"/>
    </source>
</evidence>
<gene>
    <name evidence="3" type="ORF">AB8O55_03190</name>
</gene>
<keyword evidence="4" id="KW-1185">Reference proteome</keyword>
<keyword evidence="1" id="KW-0812">Transmembrane</keyword>